<gene>
    <name evidence="2" type="ORF">NX786_14095</name>
</gene>
<dbReference type="Proteomes" id="UP001165263">
    <property type="component" value="Unassembled WGS sequence"/>
</dbReference>
<reference evidence="2" key="1">
    <citation type="submission" date="2022-08" db="EMBL/GenBank/DDBJ databases">
        <title>Reclassification of Massilia species as members of the genera Telluria, Duganella, Pseudoduganella, Mokoshia gen. nov. and Zemynaea gen. nov. using orthogonal and non-orthogonal genome-based approaches.</title>
        <authorList>
            <person name="Bowman J.P."/>
        </authorList>
    </citation>
    <scope>NUCLEOTIDE SEQUENCE</scope>
    <source>
        <strain evidence="2">LMG 11547</strain>
    </source>
</reference>
<evidence type="ECO:0000256" key="1">
    <source>
        <dbReference type="SAM" id="SignalP"/>
    </source>
</evidence>
<sequence>MNVVSLLVTLALASIAVAAAAQPTDIATFLKERGAEDAGLKLIARSPNPAIVPVSLFEKDNSVPSCGVLIAPPHGGKPRYIEIVGSEPHVDFPACVGMPSMTAFRLKGRDYVMIEYHSRETRDDTYHGFQYLVEDNDAGFVTDEKIDRRMSGEDAVLRRAEVGSAHPLDGIRQARASAMKTSFPQWRFLERDFIADSTSSFATFEDSKSHACLFAAEAGARPVSARLTEITGDARCAGVLASSRLTTPAATYYLALVKADAGRQRVGIVSVARDGNIRIEKELADALNRAEATRDIKTAKAALAARLNRQ</sequence>
<protein>
    <submittedName>
        <fullName evidence="2">Uncharacterized protein</fullName>
    </submittedName>
</protein>
<accession>A0ABT2BZT5</accession>
<evidence type="ECO:0000313" key="3">
    <source>
        <dbReference type="Proteomes" id="UP001165263"/>
    </source>
</evidence>
<dbReference type="RefSeq" id="WP_259449570.1">
    <property type="nucleotide sequence ID" value="NZ_CP119520.1"/>
</dbReference>
<feature type="signal peptide" evidence="1">
    <location>
        <begin position="1"/>
        <end position="21"/>
    </location>
</feature>
<keyword evidence="3" id="KW-1185">Reference proteome</keyword>
<feature type="chain" id="PRO_5047056651" evidence="1">
    <location>
        <begin position="22"/>
        <end position="310"/>
    </location>
</feature>
<proteinExistence type="predicted"/>
<organism evidence="2 3">
    <name type="scientific">Telluria mixta</name>
    <dbReference type="NCBI Taxonomy" id="34071"/>
    <lineage>
        <taxon>Bacteria</taxon>
        <taxon>Pseudomonadati</taxon>
        <taxon>Pseudomonadota</taxon>
        <taxon>Betaproteobacteria</taxon>
        <taxon>Burkholderiales</taxon>
        <taxon>Oxalobacteraceae</taxon>
        <taxon>Telluria group</taxon>
        <taxon>Telluria</taxon>
    </lineage>
</organism>
<keyword evidence="1" id="KW-0732">Signal</keyword>
<comment type="caution">
    <text evidence="2">The sequence shown here is derived from an EMBL/GenBank/DDBJ whole genome shotgun (WGS) entry which is preliminary data.</text>
</comment>
<name>A0ABT2BZT5_9BURK</name>
<evidence type="ECO:0000313" key="2">
    <source>
        <dbReference type="EMBL" id="MCS0630467.1"/>
    </source>
</evidence>
<dbReference type="EMBL" id="JANUHC010000004">
    <property type="protein sequence ID" value="MCS0630467.1"/>
    <property type="molecule type" value="Genomic_DNA"/>
</dbReference>